<gene>
    <name evidence="1" type="ORF">O6P43_027782</name>
</gene>
<dbReference type="KEGG" id="qsa:O6P43_027782"/>
<sequence>MEDEDVLIVEHNDKLHKVMEDEENEFHVNKDDTTVESYGQQEGFGIMTRNSDKNKITEVLEYIRLSYSKEGINR</sequence>
<comment type="caution">
    <text evidence="1">The sequence shown here is derived from an EMBL/GenBank/DDBJ whole genome shotgun (WGS) entry which is preliminary data.</text>
</comment>
<reference evidence="1" key="1">
    <citation type="journal article" date="2023" name="Science">
        <title>Elucidation of the pathway for biosynthesis of saponin adjuvants from the soapbark tree.</title>
        <authorList>
            <person name="Reed J."/>
            <person name="Orme A."/>
            <person name="El-Demerdash A."/>
            <person name="Owen C."/>
            <person name="Martin L.B.B."/>
            <person name="Misra R.C."/>
            <person name="Kikuchi S."/>
            <person name="Rejzek M."/>
            <person name="Martin A.C."/>
            <person name="Harkess A."/>
            <person name="Leebens-Mack J."/>
            <person name="Louveau T."/>
            <person name="Stephenson M.J."/>
            <person name="Osbourn A."/>
        </authorList>
    </citation>
    <scope>NUCLEOTIDE SEQUENCE</scope>
    <source>
        <strain evidence="1">S10</strain>
    </source>
</reference>
<protein>
    <submittedName>
        <fullName evidence="1">Uncharacterized protein</fullName>
    </submittedName>
</protein>
<dbReference type="Proteomes" id="UP001163823">
    <property type="component" value="Chromosome 11"/>
</dbReference>
<proteinExistence type="predicted"/>
<organism evidence="1 2">
    <name type="scientific">Quillaja saponaria</name>
    <name type="common">Soap bark tree</name>
    <dbReference type="NCBI Taxonomy" id="32244"/>
    <lineage>
        <taxon>Eukaryota</taxon>
        <taxon>Viridiplantae</taxon>
        <taxon>Streptophyta</taxon>
        <taxon>Embryophyta</taxon>
        <taxon>Tracheophyta</taxon>
        <taxon>Spermatophyta</taxon>
        <taxon>Magnoliopsida</taxon>
        <taxon>eudicotyledons</taxon>
        <taxon>Gunneridae</taxon>
        <taxon>Pentapetalae</taxon>
        <taxon>rosids</taxon>
        <taxon>fabids</taxon>
        <taxon>Fabales</taxon>
        <taxon>Quillajaceae</taxon>
        <taxon>Quillaja</taxon>
    </lineage>
</organism>
<name>A0AAD7L571_QUISA</name>
<evidence type="ECO:0000313" key="1">
    <source>
        <dbReference type="EMBL" id="KAJ7951786.1"/>
    </source>
</evidence>
<keyword evidence="2" id="KW-1185">Reference proteome</keyword>
<dbReference type="AlphaFoldDB" id="A0AAD7L571"/>
<dbReference type="EMBL" id="JARAOO010000011">
    <property type="protein sequence ID" value="KAJ7951786.1"/>
    <property type="molecule type" value="Genomic_DNA"/>
</dbReference>
<evidence type="ECO:0000313" key="2">
    <source>
        <dbReference type="Proteomes" id="UP001163823"/>
    </source>
</evidence>
<accession>A0AAD7L571</accession>